<sequence length="147" mass="16591">MFIGQYSHSLDNKGRVAVPAKFRPELKKAVVTKGLDNCLFLYPRQEWEKTAEKVAGLPIGRSDNRVFSRAILAGATEVEFDKQGRIILPEYLRNFAGLTKDVIIIGLYNRLEIWDEGKWNVYKKDSDKNYNSIAEALSSLGGEANSH</sequence>
<reference evidence="9 10" key="1">
    <citation type="journal article" date="2016" name="Nat. Commun.">
        <title>Thousands of microbial genomes shed light on interconnected biogeochemical processes in an aquifer system.</title>
        <authorList>
            <person name="Anantharaman K."/>
            <person name="Brown C.T."/>
            <person name="Hug L.A."/>
            <person name="Sharon I."/>
            <person name="Castelle C.J."/>
            <person name="Probst A.J."/>
            <person name="Thomas B.C."/>
            <person name="Singh A."/>
            <person name="Wilkins M.J."/>
            <person name="Karaoz U."/>
            <person name="Brodie E.L."/>
            <person name="Williams K.H."/>
            <person name="Hubbard S.S."/>
            <person name="Banfield J.F."/>
        </authorList>
    </citation>
    <scope>NUCLEOTIDE SEQUENCE [LARGE SCALE GENOMIC DNA]</scope>
</reference>
<evidence type="ECO:0000313" key="9">
    <source>
        <dbReference type="EMBL" id="OGY51548.1"/>
    </source>
</evidence>
<dbReference type="InterPro" id="IPR035644">
    <property type="entry name" value="MraZ_C"/>
</dbReference>
<dbReference type="InterPro" id="IPR038619">
    <property type="entry name" value="MraZ_sf"/>
</dbReference>
<dbReference type="InterPro" id="IPR035642">
    <property type="entry name" value="MraZ_N"/>
</dbReference>
<evidence type="ECO:0000256" key="4">
    <source>
        <dbReference type="ARBA" id="ARBA00023015"/>
    </source>
</evidence>
<protein>
    <recommendedName>
        <fullName evidence="1 7">Transcriptional regulator MraZ</fullName>
    </recommendedName>
</protein>
<dbReference type="InterPro" id="IPR007159">
    <property type="entry name" value="SpoVT-AbrB_dom"/>
</dbReference>
<organism evidence="9 10">
    <name type="scientific">Candidatus Buchananbacteria bacterium RIFCSPLOWO2_01_FULL_39_33</name>
    <dbReference type="NCBI Taxonomy" id="1797543"/>
    <lineage>
        <taxon>Bacteria</taxon>
        <taxon>Candidatus Buchananiibacteriota</taxon>
    </lineage>
</organism>
<feature type="domain" description="SpoVT-AbrB" evidence="8">
    <location>
        <begin position="5"/>
        <end position="46"/>
    </location>
</feature>
<keyword evidence="9" id="KW-0131">Cell cycle</keyword>
<dbReference type="PANTHER" id="PTHR34701">
    <property type="entry name" value="TRANSCRIPTIONAL REGULATOR MRAZ"/>
    <property type="match status" value="1"/>
</dbReference>
<dbReference type="SUPFAM" id="SSF89447">
    <property type="entry name" value="AbrB/MazE/MraZ-like"/>
    <property type="match status" value="1"/>
</dbReference>
<dbReference type="InterPro" id="IPR020603">
    <property type="entry name" value="MraZ_dom"/>
</dbReference>
<comment type="caution">
    <text evidence="9">The sequence shown here is derived from an EMBL/GenBank/DDBJ whole genome shotgun (WGS) entry which is preliminary data.</text>
</comment>
<keyword evidence="3" id="KW-0677">Repeat</keyword>
<dbReference type="InterPro" id="IPR003444">
    <property type="entry name" value="MraZ"/>
</dbReference>
<evidence type="ECO:0000256" key="7">
    <source>
        <dbReference type="HAMAP-Rule" id="MF_01008"/>
    </source>
</evidence>
<comment type="subunit">
    <text evidence="7">Forms oligomers.</text>
</comment>
<dbReference type="GO" id="GO:2000143">
    <property type="term" value="P:negative regulation of DNA-templated transcription initiation"/>
    <property type="evidence" value="ECO:0007669"/>
    <property type="project" value="TreeGrafter"/>
</dbReference>
<dbReference type="EMBL" id="MHIM01000034">
    <property type="protein sequence ID" value="OGY51548.1"/>
    <property type="molecule type" value="Genomic_DNA"/>
</dbReference>
<dbReference type="GO" id="GO:0000976">
    <property type="term" value="F:transcription cis-regulatory region binding"/>
    <property type="evidence" value="ECO:0007669"/>
    <property type="project" value="TreeGrafter"/>
</dbReference>
<evidence type="ECO:0000256" key="5">
    <source>
        <dbReference type="ARBA" id="ARBA00023125"/>
    </source>
</evidence>
<name>A0A1G1YGQ8_9BACT</name>
<evidence type="ECO:0000313" key="10">
    <source>
        <dbReference type="Proteomes" id="UP000177376"/>
    </source>
</evidence>
<accession>A0A1G1YGQ8</accession>
<dbReference type="PROSITE" id="PS51740">
    <property type="entry name" value="SPOVT_ABRB"/>
    <property type="match status" value="2"/>
</dbReference>
<dbReference type="NCBIfam" id="TIGR00242">
    <property type="entry name" value="division/cell wall cluster transcriptional repressor MraZ"/>
    <property type="match status" value="1"/>
</dbReference>
<dbReference type="InterPro" id="IPR037914">
    <property type="entry name" value="SpoVT-AbrB_sf"/>
</dbReference>
<dbReference type="CDD" id="cd16320">
    <property type="entry name" value="MraZ_N"/>
    <property type="match status" value="1"/>
</dbReference>
<dbReference type="PANTHER" id="PTHR34701:SF1">
    <property type="entry name" value="TRANSCRIPTIONAL REGULATOR MRAZ"/>
    <property type="match status" value="1"/>
</dbReference>
<keyword evidence="2 7" id="KW-0963">Cytoplasm</keyword>
<keyword evidence="9" id="KW-0132">Cell division</keyword>
<keyword evidence="5 7" id="KW-0238">DNA-binding</keyword>
<evidence type="ECO:0000256" key="3">
    <source>
        <dbReference type="ARBA" id="ARBA00022737"/>
    </source>
</evidence>
<feature type="domain" description="SpoVT-AbrB" evidence="8">
    <location>
        <begin position="75"/>
        <end position="118"/>
    </location>
</feature>
<keyword evidence="6 7" id="KW-0804">Transcription</keyword>
<evidence type="ECO:0000259" key="8">
    <source>
        <dbReference type="PROSITE" id="PS51740"/>
    </source>
</evidence>
<keyword evidence="4 7" id="KW-0805">Transcription regulation</keyword>
<dbReference type="Pfam" id="PF02381">
    <property type="entry name" value="MraZ"/>
    <property type="match status" value="2"/>
</dbReference>
<dbReference type="GO" id="GO:0005737">
    <property type="term" value="C:cytoplasm"/>
    <property type="evidence" value="ECO:0007669"/>
    <property type="project" value="UniProtKB-UniRule"/>
</dbReference>
<dbReference type="CDD" id="cd16321">
    <property type="entry name" value="MraZ_C"/>
    <property type="match status" value="1"/>
</dbReference>
<dbReference type="Gene3D" id="3.40.1550.20">
    <property type="entry name" value="Transcriptional regulator MraZ domain"/>
    <property type="match status" value="1"/>
</dbReference>
<dbReference type="GO" id="GO:0009295">
    <property type="term" value="C:nucleoid"/>
    <property type="evidence" value="ECO:0007669"/>
    <property type="project" value="UniProtKB-SubCell"/>
</dbReference>
<evidence type="ECO:0000256" key="6">
    <source>
        <dbReference type="ARBA" id="ARBA00023163"/>
    </source>
</evidence>
<dbReference type="HAMAP" id="MF_01008">
    <property type="entry name" value="MraZ"/>
    <property type="match status" value="1"/>
</dbReference>
<gene>
    <name evidence="7" type="primary">mraZ</name>
    <name evidence="9" type="ORF">A3A02_01935</name>
</gene>
<comment type="similarity">
    <text evidence="7">Belongs to the MraZ family.</text>
</comment>
<evidence type="ECO:0000256" key="2">
    <source>
        <dbReference type="ARBA" id="ARBA00022490"/>
    </source>
</evidence>
<evidence type="ECO:0000256" key="1">
    <source>
        <dbReference type="ARBA" id="ARBA00013860"/>
    </source>
</evidence>
<dbReference type="GO" id="GO:0003700">
    <property type="term" value="F:DNA-binding transcription factor activity"/>
    <property type="evidence" value="ECO:0007669"/>
    <property type="project" value="UniProtKB-UniRule"/>
</dbReference>
<comment type="subcellular location">
    <subcellularLocation>
        <location evidence="7">Cytoplasm</location>
        <location evidence="7">Nucleoid</location>
    </subcellularLocation>
</comment>
<dbReference type="Proteomes" id="UP000177376">
    <property type="component" value="Unassembled WGS sequence"/>
</dbReference>
<dbReference type="GO" id="GO:0051301">
    <property type="term" value="P:cell division"/>
    <property type="evidence" value="ECO:0007669"/>
    <property type="project" value="UniProtKB-KW"/>
</dbReference>
<proteinExistence type="inferred from homology"/>
<dbReference type="AlphaFoldDB" id="A0A1G1YGQ8"/>